<dbReference type="Proteomes" id="UP000053558">
    <property type="component" value="Unassembled WGS sequence"/>
</dbReference>
<dbReference type="EMBL" id="JH711576">
    <property type="protein sequence ID" value="EIW83135.1"/>
    <property type="molecule type" value="Genomic_DNA"/>
</dbReference>
<comment type="caution">
    <text evidence="2">The sequence shown here is derived from an EMBL/GenBank/DDBJ whole genome shotgun (WGS) entry which is preliminary data.</text>
</comment>
<gene>
    <name evidence="2" type="ORF">CONPUDRAFT_143137</name>
</gene>
<feature type="compositionally biased region" description="Pro residues" evidence="1">
    <location>
        <begin position="27"/>
        <end position="42"/>
    </location>
</feature>
<dbReference type="GeneID" id="19201816"/>
<feature type="region of interest" description="Disordered" evidence="1">
    <location>
        <begin position="187"/>
        <end position="246"/>
    </location>
</feature>
<reference evidence="3" key="1">
    <citation type="journal article" date="2012" name="Science">
        <title>The Paleozoic origin of enzymatic lignin decomposition reconstructed from 31 fungal genomes.</title>
        <authorList>
            <person name="Floudas D."/>
            <person name="Binder M."/>
            <person name="Riley R."/>
            <person name="Barry K."/>
            <person name="Blanchette R.A."/>
            <person name="Henrissat B."/>
            <person name="Martinez A.T."/>
            <person name="Otillar R."/>
            <person name="Spatafora J.W."/>
            <person name="Yadav J.S."/>
            <person name="Aerts A."/>
            <person name="Benoit I."/>
            <person name="Boyd A."/>
            <person name="Carlson A."/>
            <person name="Copeland A."/>
            <person name="Coutinho P.M."/>
            <person name="de Vries R.P."/>
            <person name="Ferreira P."/>
            <person name="Findley K."/>
            <person name="Foster B."/>
            <person name="Gaskell J."/>
            <person name="Glotzer D."/>
            <person name="Gorecki P."/>
            <person name="Heitman J."/>
            <person name="Hesse C."/>
            <person name="Hori C."/>
            <person name="Igarashi K."/>
            <person name="Jurgens J.A."/>
            <person name="Kallen N."/>
            <person name="Kersten P."/>
            <person name="Kohler A."/>
            <person name="Kuees U."/>
            <person name="Kumar T.K.A."/>
            <person name="Kuo A."/>
            <person name="LaButti K."/>
            <person name="Larrondo L.F."/>
            <person name="Lindquist E."/>
            <person name="Ling A."/>
            <person name="Lombard V."/>
            <person name="Lucas S."/>
            <person name="Lundell T."/>
            <person name="Martin R."/>
            <person name="McLaughlin D.J."/>
            <person name="Morgenstern I."/>
            <person name="Morin E."/>
            <person name="Murat C."/>
            <person name="Nagy L.G."/>
            <person name="Nolan M."/>
            <person name="Ohm R.A."/>
            <person name="Patyshakuliyeva A."/>
            <person name="Rokas A."/>
            <person name="Ruiz-Duenas F.J."/>
            <person name="Sabat G."/>
            <person name="Salamov A."/>
            <person name="Samejima M."/>
            <person name="Schmutz J."/>
            <person name="Slot J.C."/>
            <person name="St John F."/>
            <person name="Stenlid J."/>
            <person name="Sun H."/>
            <person name="Sun S."/>
            <person name="Syed K."/>
            <person name="Tsang A."/>
            <person name="Wiebenga A."/>
            <person name="Young D."/>
            <person name="Pisabarro A."/>
            <person name="Eastwood D.C."/>
            <person name="Martin F."/>
            <person name="Cullen D."/>
            <person name="Grigoriev I.V."/>
            <person name="Hibbett D.S."/>
        </authorList>
    </citation>
    <scope>NUCLEOTIDE SEQUENCE [LARGE SCALE GENOMIC DNA]</scope>
    <source>
        <strain evidence="3">RWD-64-598 SS2</strain>
    </source>
</reference>
<accession>A0A5M3MWQ2</accession>
<keyword evidence="3" id="KW-1185">Reference proteome</keyword>
<organism evidence="2 3">
    <name type="scientific">Coniophora puteana (strain RWD-64-598)</name>
    <name type="common">Brown rot fungus</name>
    <dbReference type="NCBI Taxonomy" id="741705"/>
    <lineage>
        <taxon>Eukaryota</taxon>
        <taxon>Fungi</taxon>
        <taxon>Dikarya</taxon>
        <taxon>Basidiomycota</taxon>
        <taxon>Agaricomycotina</taxon>
        <taxon>Agaricomycetes</taxon>
        <taxon>Agaricomycetidae</taxon>
        <taxon>Boletales</taxon>
        <taxon>Coniophorineae</taxon>
        <taxon>Coniophoraceae</taxon>
        <taxon>Coniophora</taxon>
    </lineage>
</organism>
<feature type="compositionally biased region" description="Low complexity" evidence="1">
    <location>
        <begin position="1"/>
        <end position="26"/>
    </location>
</feature>
<sequence>MTSDSSEASSECGSVPSSSTSLQSSETPPPSPTKPRRPPPVPRRLDSIGDDPSLLVGKVLTRLSRSANHPVLTLDFADDTSFQILVDGYDPMHPGLPKSLEMDAALQALLDTAGTSGQARVNFTVKACALITLTDKAFHSDRSATVRPAGKSEQRWDQNHTGVALRFAEDGGGWHCVWATLADYEDQSDVSNRTQSKGTKEEKASSKPKDSKDEESSPFKGRDRKNSQNPAPKPRDRKISEPSLSRPATCVFRSYDDVYIRKLIRTPHTPRKQHKPKQRTIGSLEDITK</sequence>
<dbReference type="OrthoDB" id="3197787at2759"/>
<dbReference type="KEGG" id="cput:CONPUDRAFT_143137"/>
<proteinExistence type="predicted"/>
<evidence type="ECO:0000256" key="1">
    <source>
        <dbReference type="SAM" id="MobiDB-lite"/>
    </source>
</evidence>
<dbReference type="RefSeq" id="XP_007766979.1">
    <property type="nucleotide sequence ID" value="XM_007768789.1"/>
</dbReference>
<name>A0A5M3MWQ2_CONPW</name>
<feature type="compositionally biased region" description="Basic residues" evidence="1">
    <location>
        <begin position="265"/>
        <end position="278"/>
    </location>
</feature>
<feature type="compositionally biased region" description="Basic and acidic residues" evidence="1">
    <location>
        <begin position="198"/>
        <end position="226"/>
    </location>
</feature>
<feature type="region of interest" description="Disordered" evidence="1">
    <location>
        <begin position="265"/>
        <end position="289"/>
    </location>
</feature>
<evidence type="ECO:0000313" key="2">
    <source>
        <dbReference type="EMBL" id="EIW83135.1"/>
    </source>
</evidence>
<feature type="region of interest" description="Disordered" evidence="1">
    <location>
        <begin position="1"/>
        <end position="50"/>
    </location>
</feature>
<protein>
    <submittedName>
        <fullName evidence="2">Uncharacterized protein</fullName>
    </submittedName>
</protein>
<dbReference type="AlphaFoldDB" id="A0A5M3MWQ2"/>
<evidence type="ECO:0000313" key="3">
    <source>
        <dbReference type="Proteomes" id="UP000053558"/>
    </source>
</evidence>